<dbReference type="PROSITE" id="PS51257">
    <property type="entry name" value="PROKAR_LIPOPROTEIN"/>
    <property type="match status" value="1"/>
</dbReference>
<keyword evidence="1" id="KW-0732">Signal</keyword>
<protein>
    <recommendedName>
        <fullName evidence="4">Secreted protein</fullName>
    </recommendedName>
</protein>
<sequence length="77" mass="8881">MKRLSILAAMLLMFASVLTSCRETKEKETIVKEVEVEKKVDTPEEEREGILERTAKEVDKEVNEEINEEIEKIGDDN</sequence>
<proteinExistence type="predicted"/>
<comment type="caution">
    <text evidence="2">The sequence shown here is derived from an EMBL/GenBank/DDBJ whole genome shotgun (WGS) entry which is preliminary data.</text>
</comment>
<name>A0A9X1UVG1_9FLAO</name>
<organism evidence="2 3">
    <name type="scientific">Christiangramia crocea</name>
    <dbReference type="NCBI Taxonomy" id="2904124"/>
    <lineage>
        <taxon>Bacteria</taxon>
        <taxon>Pseudomonadati</taxon>
        <taxon>Bacteroidota</taxon>
        <taxon>Flavobacteriia</taxon>
        <taxon>Flavobacteriales</taxon>
        <taxon>Flavobacteriaceae</taxon>
        <taxon>Christiangramia</taxon>
    </lineage>
</organism>
<dbReference type="Proteomes" id="UP001139344">
    <property type="component" value="Unassembled WGS sequence"/>
</dbReference>
<dbReference type="AlphaFoldDB" id="A0A9X1UVG1"/>
<evidence type="ECO:0000313" key="2">
    <source>
        <dbReference type="EMBL" id="MCG9970866.1"/>
    </source>
</evidence>
<evidence type="ECO:0000313" key="3">
    <source>
        <dbReference type="Proteomes" id="UP001139344"/>
    </source>
</evidence>
<feature type="chain" id="PRO_5040806568" description="Secreted protein" evidence="1">
    <location>
        <begin position="20"/>
        <end position="77"/>
    </location>
</feature>
<dbReference type="EMBL" id="JAJSON010000012">
    <property type="protein sequence ID" value="MCG9970866.1"/>
    <property type="molecule type" value="Genomic_DNA"/>
</dbReference>
<reference evidence="2" key="1">
    <citation type="submission" date="2021-12" db="EMBL/GenBank/DDBJ databases">
        <title>Description of Gramella crocea sp. nov., a new bacterium isolated from activated sludge.</title>
        <authorList>
            <person name="Zhang X."/>
        </authorList>
    </citation>
    <scope>NUCLEOTIDE SEQUENCE</scope>
    <source>
        <strain evidence="2">YB25</strain>
    </source>
</reference>
<accession>A0A9X1UVG1</accession>
<feature type="signal peptide" evidence="1">
    <location>
        <begin position="1"/>
        <end position="19"/>
    </location>
</feature>
<dbReference type="RefSeq" id="WP_240096597.1">
    <property type="nucleotide sequence ID" value="NZ_JAJSON010000012.1"/>
</dbReference>
<gene>
    <name evidence="2" type="ORF">LU635_04380</name>
</gene>
<keyword evidence="3" id="KW-1185">Reference proteome</keyword>
<evidence type="ECO:0008006" key="4">
    <source>
        <dbReference type="Google" id="ProtNLM"/>
    </source>
</evidence>
<evidence type="ECO:0000256" key="1">
    <source>
        <dbReference type="SAM" id="SignalP"/>
    </source>
</evidence>